<name>A0A0E9TFP8_ANGAN</name>
<dbReference type="EMBL" id="GBXM01057024">
    <property type="protein sequence ID" value="JAH51553.1"/>
    <property type="molecule type" value="Transcribed_RNA"/>
</dbReference>
<reference evidence="1" key="1">
    <citation type="submission" date="2014-11" db="EMBL/GenBank/DDBJ databases">
        <authorList>
            <person name="Amaro Gonzalez C."/>
        </authorList>
    </citation>
    <scope>NUCLEOTIDE SEQUENCE</scope>
</reference>
<protein>
    <submittedName>
        <fullName evidence="1">Uncharacterized protein</fullName>
    </submittedName>
</protein>
<reference evidence="1" key="2">
    <citation type="journal article" date="2015" name="Fish Shellfish Immunol.">
        <title>Early steps in the European eel (Anguilla anguilla)-Vibrio vulnificus interaction in the gills: Role of the RtxA13 toxin.</title>
        <authorList>
            <person name="Callol A."/>
            <person name="Pajuelo D."/>
            <person name="Ebbesson L."/>
            <person name="Teles M."/>
            <person name="MacKenzie S."/>
            <person name="Amaro C."/>
        </authorList>
    </citation>
    <scope>NUCLEOTIDE SEQUENCE</scope>
</reference>
<evidence type="ECO:0000313" key="1">
    <source>
        <dbReference type="EMBL" id="JAH51553.1"/>
    </source>
</evidence>
<accession>A0A0E9TFP8</accession>
<proteinExistence type="predicted"/>
<sequence length="50" mass="5819">MTNAFPVFNIQLLTQCPKRGWIKPRYTHWPFAGSKQQPSLQGVLMAEYHT</sequence>
<organism evidence="1">
    <name type="scientific">Anguilla anguilla</name>
    <name type="common">European freshwater eel</name>
    <name type="synonym">Muraena anguilla</name>
    <dbReference type="NCBI Taxonomy" id="7936"/>
    <lineage>
        <taxon>Eukaryota</taxon>
        <taxon>Metazoa</taxon>
        <taxon>Chordata</taxon>
        <taxon>Craniata</taxon>
        <taxon>Vertebrata</taxon>
        <taxon>Euteleostomi</taxon>
        <taxon>Actinopterygii</taxon>
        <taxon>Neopterygii</taxon>
        <taxon>Teleostei</taxon>
        <taxon>Anguilliformes</taxon>
        <taxon>Anguillidae</taxon>
        <taxon>Anguilla</taxon>
    </lineage>
</organism>
<dbReference type="AlphaFoldDB" id="A0A0E9TFP8"/>